<protein>
    <recommendedName>
        <fullName evidence="3">DUF2971 family protein</fullName>
    </recommendedName>
</protein>
<evidence type="ECO:0008006" key="3">
    <source>
        <dbReference type="Google" id="ProtNLM"/>
    </source>
</evidence>
<evidence type="ECO:0000313" key="1">
    <source>
        <dbReference type="EMBL" id="TCK47161.1"/>
    </source>
</evidence>
<sequence>MLIFVAVLIQCVELTSTASRKNIPLSLHVFLCRRRYTTKLPPRENYKGFDCMHIYQYTDLNAVKKILKTGKLWATHYKYLNDYSEVLKGIEILVDSISDTKKLSNTEKNALKKETMNSLDDLDIFVSSLCLAGDELTMWRTYGNCAVIFNMSLVTLALTCEGSFRQNSVESCVYPKNNKDINLSRQFDSLLFLYDEYYLGSHKDWFISSLVYDATSIKHDAFYAEQEHRAVVSLNKTDNTPILYRKRGEKDIPYIEMVLPQSCIEGVFIGPGKDQDKLVLDMKEFLQENKFDNVVIYKSSIPFV</sequence>
<comment type="caution">
    <text evidence="1">The sequence shown here is derived from an EMBL/GenBank/DDBJ whole genome shotgun (WGS) entry which is preliminary data.</text>
</comment>
<name>A0A4V2PNH9_9GAMM</name>
<gene>
    <name evidence="1" type="ORF">EV690_2861</name>
</gene>
<dbReference type="AlphaFoldDB" id="A0A4V2PNH9"/>
<dbReference type="Proteomes" id="UP000295565">
    <property type="component" value="Unassembled WGS sequence"/>
</dbReference>
<organism evidence="1 2">
    <name type="scientific">Celerinatantimonas diazotrophica</name>
    <dbReference type="NCBI Taxonomy" id="412034"/>
    <lineage>
        <taxon>Bacteria</taxon>
        <taxon>Pseudomonadati</taxon>
        <taxon>Pseudomonadota</taxon>
        <taxon>Gammaproteobacteria</taxon>
        <taxon>Celerinatantimonadaceae</taxon>
        <taxon>Celerinatantimonas</taxon>
    </lineage>
</organism>
<dbReference type="EMBL" id="SMGD01000015">
    <property type="protein sequence ID" value="TCK47161.1"/>
    <property type="molecule type" value="Genomic_DNA"/>
</dbReference>
<reference evidence="1 2" key="1">
    <citation type="submission" date="2019-03" db="EMBL/GenBank/DDBJ databases">
        <title>Genomic Encyclopedia of Type Strains, Phase IV (KMG-IV): sequencing the most valuable type-strain genomes for metagenomic binning, comparative biology and taxonomic classification.</title>
        <authorList>
            <person name="Goeker M."/>
        </authorList>
    </citation>
    <scope>NUCLEOTIDE SEQUENCE [LARGE SCALE GENOMIC DNA]</scope>
    <source>
        <strain evidence="1 2">DSM 18577</strain>
    </source>
</reference>
<accession>A0A4V2PNH9</accession>
<proteinExistence type="predicted"/>
<evidence type="ECO:0000313" key="2">
    <source>
        <dbReference type="Proteomes" id="UP000295565"/>
    </source>
</evidence>
<keyword evidence="2" id="KW-1185">Reference proteome</keyword>